<proteinExistence type="predicted"/>
<dbReference type="RefSeq" id="WP_304384323.1">
    <property type="nucleotide sequence ID" value="NZ_JAUPBL010000007.1"/>
</dbReference>
<organism evidence="2 3">
    <name type="scientific">Brachyspira innocens</name>
    <dbReference type="NCBI Taxonomy" id="13264"/>
    <lineage>
        <taxon>Bacteria</taxon>
        <taxon>Pseudomonadati</taxon>
        <taxon>Spirochaetota</taxon>
        <taxon>Spirochaetia</taxon>
        <taxon>Brachyspirales</taxon>
        <taxon>Brachyspiraceae</taxon>
        <taxon>Brachyspira</taxon>
    </lineage>
</organism>
<dbReference type="Pfam" id="PF03382">
    <property type="entry name" value="DUF285"/>
    <property type="match status" value="1"/>
</dbReference>
<dbReference type="InterPro" id="IPR005046">
    <property type="entry name" value="DUF285"/>
</dbReference>
<evidence type="ECO:0000313" key="2">
    <source>
        <dbReference type="EMBL" id="MDO7020994.1"/>
    </source>
</evidence>
<dbReference type="EMBL" id="JAUPBM010000124">
    <property type="protein sequence ID" value="MDO7020994.1"/>
    <property type="molecule type" value="Genomic_DNA"/>
</dbReference>
<keyword evidence="3" id="KW-1185">Reference proteome</keyword>
<name>A0ABT8YYP6_9SPIR</name>
<accession>A0ABT8YYP6</accession>
<dbReference type="Proteomes" id="UP001175147">
    <property type="component" value="Unassembled WGS sequence"/>
</dbReference>
<reference evidence="2" key="1">
    <citation type="submission" date="2023-07" db="EMBL/GenBank/DDBJ databases">
        <title>Mucosal microbiota of week-old chicken and adult hens.</title>
        <authorList>
            <person name="Volf J."/>
            <person name="Karasova D."/>
            <person name="Crhanova M."/>
            <person name="Faldynova M."/>
            <person name="Prikrylova H."/>
            <person name="Zeman M."/>
            <person name="Babak V."/>
            <person name="Rajova J."/>
            <person name="Rychlik I."/>
        </authorList>
    </citation>
    <scope>NUCLEOTIDE SEQUENCE</scope>
    <source>
        <strain evidence="2">ET902</strain>
    </source>
</reference>
<protein>
    <submittedName>
        <fullName evidence="2">BspA family leucine-rich repeat surface protein</fullName>
    </submittedName>
</protein>
<gene>
    <name evidence="2" type="ORF">Q5M86_09430</name>
</gene>
<sequence>MHKKFKPNNTKELKQLVDNESINLNDIDTSLITNMSDLFKCSSRKNYDGIENWDTSNVENMHGLFSFNSYFNNDISKWNVSKVKIMSKMFHFALCFNQPLNEWNVGNVESMNMMFHSAKEFNQSLDKWNVSKVRDMRGTFADTLKFNQDINNWNVGNVKEMDNMFNGALSFNQPLNKWNVSKVESMNKMFAGTSAFNQDLDSWDMKNLYSMTSMFENSFMYNNNKISLKFKIYSYCLENNNNLEYVLLELLKDYDINDIYCSINTSRNKKIMLFRKRLENDYYDELKEISNDFKTIEEAENYIENNYNKKDENKVKFIDNLNIGNVFTKDKTKIVSIKIIKYIYLSYLALKRDVFKIILTDNIINLLDRKSFIEAVRKIYISSKKETSAIIYGIYGGDEELKEIYSNEKYSKLLLIILSFHKESDYAMNLVCNVFRCNEREDIQKMVDDILHDAALIRNISEDELIFRTIPNFGFDKNGDKILEDNKYKLIIKDNEAELFDIEKNKILKSYTKNMSYDLKEKIKYLKKEISFTLKNQNFNLIKLLMSGKKYSYSFFKEIFIDNIIMNRFAVSLVWNMHSKNNIYTFRYCNDGSYSDENDESIEIDENSFISLASPSEMPKEIVSKWKNQLNDYELAQPIMQFSTINIDNIEEALNKLKTIEINYGLLKSFVHKYEMKRHFLNTNTINKYSFYDSISRQCFYIDTNISYYSKSDDTVIIKPNFEGHDNSEVSKRFIYTWLTFLIWELKYIF</sequence>
<evidence type="ECO:0000259" key="1">
    <source>
        <dbReference type="Pfam" id="PF13569"/>
    </source>
</evidence>
<evidence type="ECO:0000313" key="3">
    <source>
        <dbReference type="Proteomes" id="UP001175147"/>
    </source>
</evidence>
<dbReference type="InterPro" id="IPR025406">
    <property type="entry name" value="DUF4132"/>
</dbReference>
<feature type="domain" description="DUF4132" evidence="1">
    <location>
        <begin position="512"/>
        <end position="642"/>
    </location>
</feature>
<dbReference type="Pfam" id="PF13569">
    <property type="entry name" value="DUF4132"/>
    <property type="match status" value="1"/>
</dbReference>
<comment type="caution">
    <text evidence="2">The sequence shown here is derived from an EMBL/GenBank/DDBJ whole genome shotgun (WGS) entry which is preliminary data.</text>
</comment>